<proteinExistence type="predicted"/>
<reference evidence="1 2" key="1">
    <citation type="submission" date="2019-06" db="EMBL/GenBank/DDBJ databases">
        <title>Genomic Encyclopedia of Archaeal and Bacterial Type Strains, Phase II (KMG-II): from individual species to whole genera.</title>
        <authorList>
            <person name="Goeker M."/>
        </authorList>
    </citation>
    <scope>NUCLEOTIDE SEQUENCE [LARGE SCALE GENOMIC DNA]</scope>
    <source>
        <strain evidence="1 2">DSM 24789</strain>
    </source>
</reference>
<dbReference type="Proteomes" id="UP000320773">
    <property type="component" value="Unassembled WGS sequence"/>
</dbReference>
<gene>
    <name evidence="1" type="ORF">BC670_1229</name>
</gene>
<protein>
    <submittedName>
        <fullName evidence="1">Uncharacterized protein</fullName>
    </submittedName>
</protein>
<dbReference type="AlphaFoldDB" id="A0A543G2M8"/>
<sequence length="35" mass="4387">MEKELFEKAFDENLNKNFEKQSEYFEFDFVCFLIN</sequence>
<dbReference type="EMBL" id="VFPJ01000001">
    <property type="protein sequence ID" value="TQM40346.1"/>
    <property type="molecule type" value="Genomic_DNA"/>
</dbReference>
<accession>A0A543G2M8</accession>
<comment type="caution">
    <text evidence="1">The sequence shown here is derived from an EMBL/GenBank/DDBJ whole genome shotgun (WGS) entry which is preliminary data.</text>
</comment>
<evidence type="ECO:0000313" key="1">
    <source>
        <dbReference type="EMBL" id="TQM40346.1"/>
    </source>
</evidence>
<evidence type="ECO:0000313" key="2">
    <source>
        <dbReference type="Proteomes" id="UP000320773"/>
    </source>
</evidence>
<organism evidence="1 2">
    <name type="scientific">Flavobacterium branchiophilum</name>
    <dbReference type="NCBI Taxonomy" id="55197"/>
    <lineage>
        <taxon>Bacteria</taxon>
        <taxon>Pseudomonadati</taxon>
        <taxon>Bacteroidota</taxon>
        <taxon>Flavobacteriia</taxon>
        <taxon>Flavobacteriales</taxon>
        <taxon>Flavobacteriaceae</taxon>
        <taxon>Flavobacterium</taxon>
    </lineage>
</organism>
<name>A0A543G2M8_9FLAO</name>